<dbReference type="InterPro" id="IPR009057">
    <property type="entry name" value="Homeodomain-like_sf"/>
</dbReference>
<accession>A0A6G9CMD9</accession>
<reference evidence="1 2" key="1">
    <citation type="submission" date="2020-03" db="EMBL/GenBank/DDBJ databases">
        <title>Screen low temperature-resistant strains for efficient degradation of petroleum hydrocarbons under the low temperature.</title>
        <authorList>
            <person name="Wang Y."/>
            <person name="Chen J."/>
        </authorList>
    </citation>
    <scope>NUCLEOTIDE SEQUENCE [LARGE SCALE GENOMIC DNA]</scope>
    <source>
        <strain evidence="1 2">KB1</strain>
    </source>
</reference>
<protein>
    <submittedName>
        <fullName evidence="1">Helix-turn-helix domain-containing protein</fullName>
    </submittedName>
</protein>
<organism evidence="1 2">
    <name type="scientific">Rhodococcus erythropolis</name>
    <name type="common">Arthrobacter picolinophilus</name>
    <dbReference type="NCBI Taxonomy" id="1833"/>
    <lineage>
        <taxon>Bacteria</taxon>
        <taxon>Bacillati</taxon>
        <taxon>Actinomycetota</taxon>
        <taxon>Actinomycetes</taxon>
        <taxon>Mycobacteriales</taxon>
        <taxon>Nocardiaceae</taxon>
        <taxon>Rhodococcus</taxon>
        <taxon>Rhodococcus erythropolis group</taxon>
    </lineage>
</organism>
<dbReference type="RefSeq" id="WP_166501794.1">
    <property type="nucleotide sequence ID" value="NZ_CP050124.1"/>
</dbReference>
<evidence type="ECO:0000313" key="2">
    <source>
        <dbReference type="Proteomes" id="UP000502345"/>
    </source>
</evidence>
<dbReference type="AlphaFoldDB" id="A0A6G9CMD9"/>
<gene>
    <name evidence="1" type="ORF">G9444_0788</name>
</gene>
<dbReference type="EMBL" id="CP050124">
    <property type="protein sequence ID" value="QIP38032.1"/>
    <property type="molecule type" value="Genomic_DNA"/>
</dbReference>
<dbReference type="Pfam" id="PF13384">
    <property type="entry name" value="HTH_23"/>
    <property type="match status" value="1"/>
</dbReference>
<proteinExistence type="predicted"/>
<name>A0A6G9CMD9_RHOER</name>
<sequence>MTERTPFTHAIANSATRRDIALAVRDGISPEQLAEEFNISTSTVRAYVTEWEDMQRRIRSLDPWERESIVHACRRGGRRRWERELGVEVVRELLGEE</sequence>
<dbReference type="SUPFAM" id="SSF46689">
    <property type="entry name" value="Homeodomain-like"/>
    <property type="match status" value="1"/>
</dbReference>
<dbReference type="Proteomes" id="UP000502345">
    <property type="component" value="Chromosome"/>
</dbReference>
<evidence type="ECO:0000313" key="1">
    <source>
        <dbReference type="EMBL" id="QIP38032.1"/>
    </source>
</evidence>